<proteinExistence type="predicted"/>
<reference evidence="2" key="1">
    <citation type="journal article" date="2019" name="IScience">
        <title>Narwhal Genome Reveals Long-Term Low Genetic Diversity despite Current Large Abundance Size.</title>
        <authorList>
            <person name="Westbury M.V."/>
            <person name="Petersen B."/>
            <person name="Garde E."/>
            <person name="Heide-Jorgensen M.P."/>
            <person name="Lorenzen E.D."/>
        </authorList>
    </citation>
    <scope>NUCLEOTIDE SEQUENCE [LARGE SCALE GENOMIC DNA]</scope>
</reference>
<dbReference type="AlphaFoldDB" id="A0A4U1EZ29"/>
<name>A0A4U1EZ29_MONMO</name>
<evidence type="ECO:0000313" key="2">
    <source>
        <dbReference type="Proteomes" id="UP000308365"/>
    </source>
</evidence>
<gene>
    <name evidence="1" type="ORF">EI555_002605</name>
</gene>
<organism evidence="1 2">
    <name type="scientific">Monodon monoceros</name>
    <name type="common">Narwhal</name>
    <name type="synonym">Ceratodon monodon</name>
    <dbReference type="NCBI Taxonomy" id="40151"/>
    <lineage>
        <taxon>Eukaryota</taxon>
        <taxon>Metazoa</taxon>
        <taxon>Chordata</taxon>
        <taxon>Craniata</taxon>
        <taxon>Vertebrata</taxon>
        <taxon>Euteleostomi</taxon>
        <taxon>Mammalia</taxon>
        <taxon>Eutheria</taxon>
        <taxon>Laurasiatheria</taxon>
        <taxon>Artiodactyla</taxon>
        <taxon>Whippomorpha</taxon>
        <taxon>Cetacea</taxon>
        <taxon>Odontoceti</taxon>
        <taxon>Monodontidae</taxon>
        <taxon>Monodon</taxon>
    </lineage>
</organism>
<accession>A0A4U1EZ29</accession>
<protein>
    <submittedName>
        <fullName evidence="1">Uncharacterized protein</fullName>
    </submittedName>
</protein>
<evidence type="ECO:0000313" key="1">
    <source>
        <dbReference type="EMBL" id="TKC42072.1"/>
    </source>
</evidence>
<dbReference type="EMBL" id="RWIC01000580">
    <property type="protein sequence ID" value="TKC42072.1"/>
    <property type="molecule type" value="Genomic_DNA"/>
</dbReference>
<comment type="caution">
    <text evidence="1">The sequence shown here is derived from an EMBL/GenBank/DDBJ whole genome shotgun (WGS) entry which is preliminary data.</text>
</comment>
<sequence length="208" mass="23010">MTLPLVCEGSTEATAERARRLPRVVCVALSWAPWKLLSKLSADFTPESSALSSAVLEKRKKENTRGGDDCHLLSLLHSHDFISYRETVCGIEDAGSPFWVEQMLPEGSPPRDARDEPRPGFWVRCVSFHGGDTVLTPEDVARAQMHCRRAGWRCTAMRTFSPAAQSLQRPSSYCLQAESEAFVQQSRVTSACGANDRLLSLQPIAAQF</sequence>
<dbReference type="Proteomes" id="UP000308365">
    <property type="component" value="Unassembled WGS sequence"/>
</dbReference>